<organism evidence="6 7">
    <name type="scientific">Quercus suber</name>
    <name type="common">Cork oak</name>
    <dbReference type="NCBI Taxonomy" id="58331"/>
    <lineage>
        <taxon>Eukaryota</taxon>
        <taxon>Viridiplantae</taxon>
        <taxon>Streptophyta</taxon>
        <taxon>Embryophyta</taxon>
        <taxon>Tracheophyta</taxon>
        <taxon>Spermatophyta</taxon>
        <taxon>Magnoliopsida</taxon>
        <taxon>eudicotyledons</taxon>
        <taxon>Gunneridae</taxon>
        <taxon>Pentapetalae</taxon>
        <taxon>rosids</taxon>
        <taxon>fabids</taxon>
        <taxon>Fagales</taxon>
        <taxon>Fagaceae</taxon>
        <taxon>Quercus</taxon>
    </lineage>
</organism>
<gene>
    <name evidence="6" type="primary">Slc25a44_0</name>
    <name evidence="6" type="ORF">CFP56_033613</name>
</gene>
<evidence type="ECO:0000256" key="2">
    <source>
        <dbReference type="ARBA" id="ARBA00022692"/>
    </source>
</evidence>
<accession>A0AAW0JFD4</accession>
<reference evidence="6 7" key="1">
    <citation type="journal article" date="2018" name="Sci. Data">
        <title>The draft genome sequence of cork oak.</title>
        <authorList>
            <person name="Ramos A.M."/>
            <person name="Usie A."/>
            <person name="Barbosa P."/>
            <person name="Barros P.M."/>
            <person name="Capote T."/>
            <person name="Chaves I."/>
            <person name="Simoes F."/>
            <person name="Abreu I."/>
            <person name="Carrasquinho I."/>
            <person name="Faro C."/>
            <person name="Guimaraes J.B."/>
            <person name="Mendonca D."/>
            <person name="Nobrega F."/>
            <person name="Rodrigues L."/>
            <person name="Saibo N.J.M."/>
            <person name="Varela M.C."/>
            <person name="Egas C."/>
            <person name="Matos J."/>
            <person name="Miguel C.M."/>
            <person name="Oliveira M.M."/>
            <person name="Ricardo C.P."/>
            <person name="Goncalves S."/>
        </authorList>
    </citation>
    <scope>NUCLEOTIDE SEQUENCE [LARGE SCALE GENOMIC DNA]</scope>
    <source>
        <strain evidence="7">cv. HL8</strain>
    </source>
</reference>
<dbReference type="Pfam" id="PF00153">
    <property type="entry name" value="Mito_carr"/>
    <property type="match status" value="2"/>
</dbReference>
<keyword evidence="5" id="KW-0813">Transport</keyword>
<feature type="repeat" description="Solcar" evidence="4">
    <location>
        <begin position="8"/>
        <end position="97"/>
    </location>
</feature>
<keyword evidence="3 4" id="KW-0472">Membrane</keyword>
<dbReference type="PANTHER" id="PTHR46080:SF4">
    <property type="entry name" value="MITOCHONDRIAL CARRIER PROTEIN, EXPRESSED"/>
    <property type="match status" value="1"/>
</dbReference>
<proteinExistence type="inferred from homology"/>
<evidence type="ECO:0000313" key="6">
    <source>
        <dbReference type="EMBL" id="KAK7825205.1"/>
    </source>
</evidence>
<evidence type="ECO:0000256" key="5">
    <source>
        <dbReference type="RuleBase" id="RU000488"/>
    </source>
</evidence>
<protein>
    <submittedName>
        <fullName evidence="6">Solute carrier family 25 member 44</fullName>
    </submittedName>
</protein>
<sequence>MSFAIMRHEGLRGFYRGFGTSLMGTIPARALYMTALELQQELIPNVSNKYNNGIDACRKIVRADGLKGLYRGFGISILTYAPSNAVWWASYSVAHRLIWGGFGCYMGKKEDALSMGMGVILGRIQEQRWQCKGCCCYG</sequence>
<dbReference type="InterPro" id="IPR023395">
    <property type="entry name" value="MCP_dom_sf"/>
</dbReference>
<comment type="similarity">
    <text evidence="5">Belongs to the mitochondrial carrier (TC 2.A.29) family.</text>
</comment>
<dbReference type="InterPro" id="IPR018108">
    <property type="entry name" value="MCP_transmembrane"/>
</dbReference>
<evidence type="ECO:0000256" key="1">
    <source>
        <dbReference type="ARBA" id="ARBA00004141"/>
    </source>
</evidence>
<comment type="subcellular location">
    <subcellularLocation>
        <location evidence="1">Membrane</location>
        <topology evidence="1">Multi-pass membrane protein</topology>
    </subcellularLocation>
</comment>
<evidence type="ECO:0000256" key="3">
    <source>
        <dbReference type="ARBA" id="ARBA00023136"/>
    </source>
</evidence>
<keyword evidence="2 4" id="KW-0812">Transmembrane</keyword>
<dbReference type="SUPFAM" id="SSF103506">
    <property type="entry name" value="Mitochondrial carrier"/>
    <property type="match status" value="1"/>
</dbReference>
<dbReference type="AlphaFoldDB" id="A0AAW0JFD4"/>
<comment type="caution">
    <text evidence="6">The sequence shown here is derived from an EMBL/GenBank/DDBJ whole genome shotgun (WGS) entry which is preliminary data.</text>
</comment>
<dbReference type="PANTHER" id="PTHR46080">
    <property type="entry name" value="MITOCHONDRIAL SUBSTRATE CARRIER FAMILY PROTEIN J"/>
    <property type="match status" value="1"/>
</dbReference>
<dbReference type="EMBL" id="PKMF04000581">
    <property type="protein sequence ID" value="KAK7825205.1"/>
    <property type="molecule type" value="Genomic_DNA"/>
</dbReference>
<dbReference type="PROSITE" id="PS50920">
    <property type="entry name" value="SOLCAR"/>
    <property type="match status" value="1"/>
</dbReference>
<name>A0AAW0JFD4_QUESU</name>
<dbReference type="Gene3D" id="1.50.40.10">
    <property type="entry name" value="Mitochondrial carrier domain"/>
    <property type="match status" value="2"/>
</dbReference>
<dbReference type="GO" id="GO:0016020">
    <property type="term" value="C:membrane"/>
    <property type="evidence" value="ECO:0007669"/>
    <property type="project" value="UniProtKB-SubCell"/>
</dbReference>
<evidence type="ECO:0000313" key="7">
    <source>
        <dbReference type="Proteomes" id="UP000237347"/>
    </source>
</evidence>
<evidence type="ECO:0000256" key="4">
    <source>
        <dbReference type="PROSITE-ProRule" id="PRU00282"/>
    </source>
</evidence>
<dbReference type="Proteomes" id="UP000237347">
    <property type="component" value="Unassembled WGS sequence"/>
</dbReference>
<keyword evidence="7" id="KW-1185">Reference proteome</keyword>